<feature type="domain" description="Glycosyl hydrolase-like 10" evidence="2">
    <location>
        <begin position="119"/>
        <end position="272"/>
    </location>
</feature>
<dbReference type="InterPro" id="IPR052177">
    <property type="entry name" value="Divisome_Glycosyl_Hydrolase"/>
</dbReference>
<dbReference type="Proteomes" id="UP000191901">
    <property type="component" value="Chromosome"/>
</dbReference>
<dbReference type="SUPFAM" id="SSF51445">
    <property type="entry name" value="(Trans)glycosidases"/>
    <property type="match status" value="1"/>
</dbReference>
<dbReference type="RefSeq" id="WP_225889125.1">
    <property type="nucleotide sequence ID" value="NZ_CP021983.2"/>
</dbReference>
<dbReference type="PANTHER" id="PTHR43405">
    <property type="entry name" value="GLYCOSYL HYDROLASE DIGH"/>
    <property type="match status" value="1"/>
</dbReference>
<evidence type="ECO:0000313" key="3">
    <source>
        <dbReference type="EMBL" id="ASC69094.1"/>
    </source>
</evidence>
<sequence>MNVKPQFLWSLNRFRHWCLPPFILGQTALLLVTGLFHPTTVVAQQLNRYCQVSQSTAVEKETLRRAAFTGDAEAKQQYEMTWQQHADTLRQCRSRTWPRQQSVWLRLYPCDLQPGILEAVLDRIVNLGYNQVYVEVFYNGQVLLPQADNPTVWPTVVQTPGYERRDLLAEAITKGRDRGLQVYAWVFTLNFGFSYTQRSDRQSVLARNGRGQDSLTAANLGLTSNPDEVFVDPYHPLAQQDYQRFIQAVLQRRPDGVLFDYVRYPRGTGANSVASKVQDLWIYGDASRRSFFQRALNRKGRELMRRFLSRGYLLEADLSEVDQLFPEEGPPLWQSRMPPDDVEAQTLATRRLQLQNELWRFSVAHAVQGVIDFLGQISQPVQQQGIEAGVVFFPDGNRTVGSGGYDSRLQYWDRFPRTMSWHPMAYSVCGHTGCILDDIRRVINTAGSGSERFVEPALAGVWGRPGNNRPALETQMDAIQRALPQIDSLSHFAYSWQDPEFDRVRKFCELR</sequence>
<organism evidence="3 4">
    <name type="scientific">Halomicronema hongdechloris C2206</name>
    <dbReference type="NCBI Taxonomy" id="1641165"/>
    <lineage>
        <taxon>Bacteria</taxon>
        <taxon>Bacillati</taxon>
        <taxon>Cyanobacteriota</taxon>
        <taxon>Cyanophyceae</taxon>
        <taxon>Nodosilineales</taxon>
        <taxon>Nodosilineaceae</taxon>
        <taxon>Halomicronema</taxon>
    </lineage>
</organism>
<reference evidence="3 4" key="1">
    <citation type="journal article" date="2016" name="Biochim. Biophys. Acta">
        <title>Characterization of red-shifted phycobilisomes isolated from the chlorophyll f-containing cyanobacterium Halomicronema hongdechloris.</title>
        <authorList>
            <person name="Li Y."/>
            <person name="Lin Y."/>
            <person name="Garvey C.J."/>
            <person name="Birch D."/>
            <person name="Corkery R.W."/>
            <person name="Loughlin P.C."/>
            <person name="Scheer H."/>
            <person name="Willows R.D."/>
            <person name="Chen M."/>
        </authorList>
    </citation>
    <scope>NUCLEOTIDE SEQUENCE [LARGE SCALE GENOMIC DNA]</scope>
    <source>
        <strain evidence="3 4">C2206</strain>
    </source>
</reference>
<dbReference type="Pfam" id="PF02638">
    <property type="entry name" value="GHL10"/>
    <property type="match status" value="1"/>
</dbReference>
<gene>
    <name evidence="3" type="ORF">XM38_000200</name>
</gene>
<dbReference type="KEGG" id="hhg:XM38_000200"/>
<accession>A0A1Z3HFN5</accession>
<evidence type="ECO:0000259" key="2">
    <source>
        <dbReference type="Pfam" id="PF02638"/>
    </source>
</evidence>
<name>A0A1Z3HFN5_9CYAN</name>
<dbReference type="AlphaFoldDB" id="A0A1Z3HFN5"/>
<dbReference type="EMBL" id="CP021983">
    <property type="protein sequence ID" value="ASC69094.1"/>
    <property type="molecule type" value="Genomic_DNA"/>
</dbReference>
<evidence type="ECO:0000313" key="4">
    <source>
        <dbReference type="Proteomes" id="UP000191901"/>
    </source>
</evidence>
<dbReference type="InterPro" id="IPR017853">
    <property type="entry name" value="GH"/>
</dbReference>
<dbReference type="InterPro" id="IPR003790">
    <property type="entry name" value="GHL10"/>
</dbReference>
<dbReference type="Gene3D" id="3.20.20.80">
    <property type="entry name" value="Glycosidases"/>
    <property type="match status" value="1"/>
</dbReference>
<evidence type="ECO:0000256" key="1">
    <source>
        <dbReference type="ARBA" id="ARBA00022729"/>
    </source>
</evidence>
<proteinExistence type="predicted"/>
<keyword evidence="4" id="KW-1185">Reference proteome</keyword>
<keyword evidence="1" id="KW-0732">Signal</keyword>
<dbReference type="STRING" id="1641165.XM38_02570"/>
<dbReference type="PANTHER" id="PTHR43405:SF1">
    <property type="entry name" value="GLYCOSYL HYDROLASE DIGH"/>
    <property type="match status" value="1"/>
</dbReference>
<protein>
    <recommendedName>
        <fullName evidence="2">Glycosyl hydrolase-like 10 domain-containing protein</fullName>
    </recommendedName>
</protein>